<dbReference type="AlphaFoldDB" id="A0A1G7UNA3"/>
<dbReference type="SUPFAM" id="SSF51182">
    <property type="entry name" value="RmlC-like cupins"/>
    <property type="match status" value="1"/>
</dbReference>
<protein>
    <submittedName>
        <fullName evidence="2">Uncharacterized protein YjlB</fullName>
    </submittedName>
</protein>
<dbReference type="PANTHER" id="PTHR36448">
    <property type="entry name" value="BLR7373 PROTEIN"/>
    <property type="match status" value="1"/>
</dbReference>
<dbReference type="RefSeq" id="WP_090594189.1">
    <property type="nucleotide sequence ID" value="NZ_FNCS01000003.1"/>
</dbReference>
<reference evidence="2 3" key="1">
    <citation type="submission" date="2016-10" db="EMBL/GenBank/DDBJ databases">
        <authorList>
            <person name="de Groot N.N."/>
        </authorList>
    </citation>
    <scope>NUCLEOTIDE SEQUENCE [LARGE SCALE GENOMIC DNA]</scope>
    <source>
        <strain evidence="2 3">CGMCC 1.10267</strain>
    </source>
</reference>
<keyword evidence="3" id="KW-1185">Reference proteome</keyword>
<dbReference type="Gene3D" id="2.60.120.10">
    <property type="entry name" value="Jelly Rolls"/>
    <property type="match status" value="1"/>
</dbReference>
<name>A0A1G7UNA3_9HYPH</name>
<evidence type="ECO:0000313" key="3">
    <source>
        <dbReference type="Proteomes" id="UP000199495"/>
    </source>
</evidence>
<dbReference type="PIRSF" id="PIRSF019307">
    <property type="entry name" value="UCP019307"/>
    <property type="match status" value="1"/>
</dbReference>
<dbReference type="Proteomes" id="UP000199495">
    <property type="component" value="Unassembled WGS sequence"/>
</dbReference>
<dbReference type="InterPro" id="IPR047121">
    <property type="entry name" value="YjiB-like"/>
</dbReference>
<organism evidence="2 3">
    <name type="scientific">Pelagibacterium luteolum</name>
    <dbReference type="NCBI Taxonomy" id="440168"/>
    <lineage>
        <taxon>Bacteria</taxon>
        <taxon>Pseudomonadati</taxon>
        <taxon>Pseudomonadota</taxon>
        <taxon>Alphaproteobacteria</taxon>
        <taxon>Hyphomicrobiales</taxon>
        <taxon>Devosiaceae</taxon>
        <taxon>Pelagibacterium</taxon>
    </lineage>
</organism>
<dbReference type="EMBL" id="FNCS01000003">
    <property type="protein sequence ID" value="SDG48957.1"/>
    <property type="molecule type" value="Genomic_DNA"/>
</dbReference>
<dbReference type="InterPro" id="IPR013096">
    <property type="entry name" value="Cupin_2"/>
</dbReference>
<dbReference type="CDD" id="cd02219">
    <property type="entry name" value="cupin_YjlB-like"/>
    <property type="match status" value="1"/>
</dbReference>
<dbReference type="Pfam" id="PF07883">
    <property type="entry name" value="Cupin_2"/>
    <property type="match status" value="1"/>
</dbReference>
<dbReference type="PANTHER" id="PTHR36448:SF2">
    <property type="entry name" value="CUPIN TYPE-1 DOMAIN-CONTAINING PROTEIN"/>
    <property type="match status" value="1"/>
</dbReference>
<dbReference type="InterPro" id="IPR014710">
    <property type="entry name" value="RmlC-like_jellyroll"/>
</dbReference>
<proteinExistence type="predicted"/>
<gene>
    <name evidence="2" type="ORF">SAMN04487974_103173</name>
</gene>
<accession>A0A1G7UNA3</accession>
<feature type="domain" description="Cupin type-2" evidence="1">
    <location>
        <begin position="63"/>
        <end position="116"/>
    </location>
</feature>
<dbReference type="InterPro" id="IPR014500">
    <property type="entry name" value="UCP019307_cupin"/>
</dbReference>
<dbReference type="InterPro" id="IPR011051">
    <property type="entry name" value="RmlC_Cupin_sf"/>
</dbReference>
<evidence type="ECO:0000259" key="1">
    <source>
        <dbReference type="Pfam" id="PF07883"/>
    </source>
</evidence>
<evidence type="ECO:0000313" key="2">
    <source>
        <dbReference type="EMBL" id="SDG48957.1"/>
    </source>
</evidence>
<dbReference type="OrthoDB" id="9791759at2"/>
<sequence length="169" mass="18124">MQGDCSRVESRVFADDGTFPNSFMPVLIYRRALEGEVTSSRIEAMFAANNWPAQWVASIYDYHHYHSTAHEVLGVCAGSARVALGGPNGEVVDLAVGDVVVIPAGVAHKLESASDDFAVVGAYPPGQDWDVLVGEERERVIANDNLAHVPLPKSDPVCGASGPLVEVWH</sequence>
<dbReference type="STRING" id="440168.SAMN04487974_103173"/>